<feature type="transmembrane region" description="Helical" evidence="1">
    <location>
        <begin position="58"/>
        <end position="91"/>
    </location>
</feature>
<feature type="transmembrane region" description="Helical" evidence="1">
    <location>
        <begin position="20"/>
        <end position="38"/>
    </location>
</feature>
<evidence type="ECO:0008006" key="4">
    <source>
        <dbReference type="Google" id="ProtNLM"/>
    </source>
</evidence>
<feature type="transmembrane region" description="Helical" evidence="1">
    <location>
        <begin position="103"/>
        <end position="126"/>
    </location>
</feature>
<keyword evidence="1" id="KW-0812">Transmembrane</keyword>
<evidence type="ECO:0000256" key="1">
    <source>
        <dbReference type="SAM" id="Phobius"/>
    </source>
</evidence>
<comment type="caution">
    <text evidence="2">The sequence shown here is derived from an EMBL/GenBank/DDBJ whole genome shotgun (WGS) entry which is preliminary data.</text>
</comment>
<dbReference type="Proteomes" id="UP001052739">
    <property type="component" value="Unassembled WGS sequence"/>
</dbReference>
<evidence type="ECO:0000313" key="2">
    <source>
        <dbReference type="EMBL" id="GHI22626.1"/>
    </source>
</evidence>
<keyword evidence="1" id="KW-0472">Membrane</keyword>
<proteinExistence type="predicted"/>
<reference evidence="2" key="1">
    <citation type="submission" date="2024-05" db="EMBL/GenBank/DDBJ databases">
        <title>Whole genome shotgun sequence of Streptomyces hydrogenans NBRC 13475.</title>
        <authorList>
            <person name="Komaki H."/>
            <person name="Tamura T."/>
        </authorList>
    </citation>
    <scope>NUCLEOTIDE SEQUENCE</scope>
    <source>
        <strain evidence="2">NBRC 13475</strain>
    </source>
</reference>
<dbReference type="EMBL" id="BNDW01000019">
    <property type="protein sequence ID" value="GHI22626.1"/>
    <property type="molecule type" value="Genomic_DNA"/>
</dbReference>
<name>A0ABQ3PC73_9ACTN</name>
<organism evidence="2 3">
    <name type="scientific">Streptomyces hydrogenans</name>
    <dbReference type="NCBI Taxonomy" id="1873719"/>
    <lineage>
        <taxon>Bacteria</taxon>
        <taxon>Bacillati</taxon>
        <taxon>Actinomycetota</taxon>
        <taxon>Actinomycetes</taxon>
        <taxon>Kitasatosporales</taxon>
        <taxon>Streptomycetaceae</taxon>
        <taxon>Streptomyces</taxon>
    </lineage>
</organism>
<keyword evidence="3" id="KW-1185">Reference proteome</keyword>
<sequence length="310" mass="32051">MVSGGAGGRHARVGERLDHVLMTSTVVLLVEAVAGAFACHVWRESLESTGRPQSVLGLFLLALSAPFVVALVAITALVVSAVVVAPLLAGAGWLGRRCSGREAWWWVPVSAAAVTAVAVAAGGLAGKPGHGAATAVWGVGTVVLAVPALIARGLLLPGRPRLSDRSVVGALALWGTLAVVTAWAVAGAVLDAGVAYEPPRLDEARVAGTWSDGRGGTLTLGADGRATAHRVEVHAFTGDVEPVVRRCTGTGTWWYRSGDEPWSQSVHVAVEGCALEPWGVYGSPEHPKIFVYAGDPDVADVYVLRKTDAR</sequence>
<gene>
    <name evidence="2" type="ORF">Shyd_39970</name>
</gene>
<accession>A0ABQ3PC73</accession>
<feature type="transmembrane region" description="Helical" evidence="1">
    <location>
        <begin position="167"/>
        <end position="190"/>
    </location>
</feature>
<protein>
    <recommendedName>
        <fullName evidence="4">Sulfite oxidase</fullName>
    </recommendedName>
</protein>
<feature type="transmembrane region" description="Helical" evidence="1">
    <location>
        <begin position="132"/>
        <end position="155"/>
    </location>
</feature>
<evidence type="ECO:0000313" key="3">
    <source>
        <dbReference type="Proteomes" id="UP001052739"/>
    </source>
</evidence>
<keyword evidence="1" id="KW-1133">Transmembrane helix</keyword>